<dbReference type="PANTHER" id="PTHR15261">
    <property type="entry name" value="THROMBOSPONDIN-TYPE LAMININ G DOMAIN AND EAR REPEAT-CONTAINING"/>
    <property type="match status" value="1"/>
</dbReference>
<evidence type="ECO:0000313" key="2">
    <source>
        <dbReference type="Proteomes" id="UP000075881"/>
    </source>
</evidence>
<reference evidence="2" key="1">
    <citation type="submission" date="2013-03" db="EMBL/GenBank/DDBJ databases">
        <title>The Genome Sequence of Anopheles christyi ACHKN1017.</title>
        <authorList>
            <consortium name="The Broad Institute Genomics Platform"/>
            <person name="Neafsey D.E."/>
            <person name="Besansky N."/>
            <person name="Walker B."/>
            <person name="Young S.K."/>
            <person name="Zeng Q."/>
            <person name="Gargeya S."/>
            <person name="Fitzgerald M."/>
            <person name="Haas B."/>
            <person name="Abouelleil A."/>
            <person name="Allen A.W."/>
            <person name="Alvarado L."/>
            <person name="Arachchi H.M."/>
            <person name="Berlin A.M."/>
            <person name="Chapman S.B."/>
            <person name="Gainer-Dewar J."/>
            <person name="Goldberg J."/>
            <person name="Griggs A."/>
            <person name="Gujja S."/>
            <person name="Hansen M."/>
            <person name="Howarth C."/>
            <person name="Imamovic A."/>
            <person name="Ireland A."/>
            <person name="Larimer J."/>
            <person name="McCowan C."/>
            <person name="Murphy C."/>
            <person name="Pearson M."/>
            <person name="Poon T.W."/>
            <person name="Priest M."/>
            <person name="Roberts A."/>
            <person name="Saif S."/>
            <person name="Shea T."/>
            <person name="Sisk P."/>
            <person name="Sykes S."/>
            <person name="Wortman J."/>
            <person name="Nusbaum C."/>
            <person name="Birren B."/>
        </authorList>
    </citation>
    <scope>NUCLEOTIDE SEQUENCE [LARGE SCALE GENOMIC DNA]</scope>
    <source>
        <strain evidence="2">ACHKN1017</strain>
    </source>
</reference>
<dbReference type="Proteomes" id="UP000075881">
    <property type="component" value="Unassembled WGS sequence"/>
</dbReference>
<proteinExistence type="predicted"/>
<dbReference type="PANTHER" id="PTHR15261:SF4">
    <property type="entry name" value="THROMBOSPONDIN-TYPE LAMININ G DOMAIN AND EAR REPEAT-CONTAINING PROTEIN"/>
    <property type="match status" value="1"/>
</dbReference>
<sequence length="1400" mass="157449">MVPGFFFSTLLARQLYLKGFRERGHVPVNFPVDICLLRVGKSIFAAALHQSETSNRTMNATAVSFYRRVKGKFEKYLEHQTVTARHFDCVSIAHLGFVAVVNYHDQELNVFAEGSPVFQIHEDGRTEIVQTFGQSNQNTVHLWVHGKHVYLTHTYLNLDDGKANVCPLYRWAGYYFDVIDQMPCYNSVHIEAFSIEQQMFVAVANQMTPVQGKDTFSDIFVLNPDTQKMVLHQRIYIYSVSHIAYFFFEARERREHFLITGNSLDDAEGGKEGNPQPNGFKSRHVDQNSIVYKFVDGYFVPFQNLELTGVKMFLPVVHENGEFLLLVLCHDQPLLIYEYDGWKFAPSRIDYTGEAFAAGVSHMRVYRHIVNASVIVIANSNLFGKSINLFTPQYGVQNDLRRVYAHFIEWCERMHEQIAQVNLEELYNKLVGLPDNSPDGARIVEKDLVLQDSAVGSVKAKAIHTKHLLVDDAMLSYVIEVNEYVQRVKEKMDLVEQTIHGSVLTNDTVRWNGDLAVSELIAPAGQMKQLDVKVLNNAAHKTRHTEKPRGDVIEDDIITVDRLIVDRIANVQFFNGHAAESLLLVDDPPAKWKGLSLTAKKVVVGGNLFVNKLIDGVFFHPGNVLLPNVNQIFSAKNLMVKDLSVNRLTSKRLNSTDAVAVQRMMEQSRTLLAKSRGAMPHEYGSDFETIDADDLKLTGLLNDIDPRVLTEHVLLDQAAEQHFSGKLVVDQIMAHNIVVSDSKLSEVELENVARTTGQQRILQDLQFVQPMVVEHLYLQDRLNHIPVMEGKLQVLHLHSDEIQPITGTKTFDYVTLLNPIELQGKINGESLSKMNPIMTIDDDLVLDGDYTIHGNVTFTGGLWAHNILSPGGGLQNLHRVATHGLHVNAAPPPSQVLKFLQPVFVEHLRADKINELNVNDLVPQADGEVQYLTGRKTFVTELKVDGVADANEINKVDLNLLNRTILRRTGPDQKIEGTIHFDTVIAPIVNSKSVLFESKRLDRLLRLDVPQNVSASVRFENCSLYVSNAIIAQELHADRQSTIYGYDLEYLLEDTLTLDGDETSVPSVEGVKSFRNLTIGQLILHNDATLNAIPVENLKHIIAAGDNRTIIKHEPYNFQSDITVNHLLFEGSINGIPKDAFCRAWLMYSGNQTFTAAQSIDQLVAEHLYFTGKLNNVTMEQLVENAYRTDREEYIEHAVFQQGIVTYEPCTVGGLVSGLNVSSDVLLKQSPEMQTLGTVHVLGTLEAKGELHILSQLNGINFPKMMEFFTPSGESGENERGSVPVGIETHGNVYFEHDPTVIHLNGHNVQKLYGEVWLPHRPTVLTGRYHFESVEFQKPLNTKNQPINHLNWDEVEARCLSGKRAQNITAPVQFLGEVTVYAGAVFQDVQLQGSLKSTRR</sequence>
<name>A0A182K4S2_9DIPT</name>
<keyword evidence="2" id="KW-1185">Reference proteome</keyword>
<accession>A0A182K4S2</accession>
<dbReference type="EnsemblMetazoa" id="ACHR005757-RA">
    <property type="protein sequence ID" value="ACHR005757-PA"/>
    <property type="gene ID" value="ACHR005757"/>
</dbReference>
<evidence type="ECO:0000313" key="1">
    <source>
        <dbReference type="EnsemblMetazoa" id="ACHR005757-PA"/>
    </source>
</evidence>
<protein>
    <submittedName>
        <fullName evidence="1">Uncharacterized protein</fullName>
    </submittedName>
</protein>
<organism evidence="1 2">
    <name type="scientific">Anopheles christyi</name>
    <dbReference type="NCBI Taxonomy" id="43041"/>
    <lineage>
        <taxon>Eukaryota</taxon>
        <taxon>Metazoa</taxon>
        <taxon>Ecdysozoa</taxon>
        <taxon>Arthropoda</taxon>
        <taxon>Hexapoda</taxon>
        <taxon>Insecta</taxon>
        <taxon>Pterygota</taxon>
        <taxon>Neoptera</taxon>
        <taxon>Endopterygota</taxon>
        <taxon>Diptera</taxon>
        <taxon>Nematocera</taxon>
        <taxon>Culicoidea</taxon>
        <taxon>Culicidae</taxon>
        <taxon>Anophelinae</taxon>
        <taxon>Anopheles</taxon>
    </lineage>
</organism>
<dbReference type="GO" id="GO:0007165">
    <property type="term" value="P:signal transduction"/>
    <property type="evidence" value="ECO:0007669"/>
    <property type="project" value="TreeGrafter"/>
</dbReference>
<dbReference type="VEuPathDB" id="VectorBase:ACHR005757"/>
<reference evidence="1" key="2">
    <citation type="submission" date="2020-05" db="UniProtKB">
        <authorList>
            <consortium name="EnsemblMetazoa"/>
        </authorList>
    </citation>
    <scope>IDENTIFICATION</scope>
    <source>
        <strain evidence="1">ACHKN1017</strain>
    </source>
</reference>